<protein>
    <submittedName>
        <fullName evidence="2">Uncharacterized protein</fullName>
    </submittedName>
</protein>
<feature type="compositionally biased region" description="Low complexity" evidence="1">
    <location>
        <begin position="25"/>
        <end position="36"/>
    </location>
</feature>
<dbReference type="Proteomes" id="UP000190044">
    <property type="component" value="Unassembled WGS sequence"/>
</dbReference>
<evidence type="ECO:0000313" key="2">
    <source>
        <dbReference type="EMBL" id="SKB28015.1"/>
    </source>
</evidence>
<feature type="region of interest" description="Disordered" evidence="1">
    <location>
        <begin position="1"/>
        <end position="45"/>
    </location>
</feature>
<proteinExistence type="predicted"/>
<name>A0A1T4ZZJ2_9SPHN</name>
<dbReference type="AlphaFoldDB" id="A0A1T4ZZJ2"/>
<evidence type="ECO:0000313" key="3">
    <source>
        <dbReference type="Proteomes" id="UP000190044"/>
    </source>
</evidence>
<dbReference type="EMBL" id="FUYP01000002">
    <property type="protein sequence ID" value="SKB28015.1"/>
    <property type="molecule type" value="Genomic_DNA"/>
</dbReference>
<evidence type="ECO:0000256" key="1">
    <source>
        <dbReference type="SAM" id="MobiDB-lite"/>
    </source>
</evidence>
<reference evidence="3" key="1">
    <citation type="submission" date="2017-02" db="EMBL/GenBank/DDBJ databases">
        <authorList>
            <person name="Varghese N."/>
            <person name="Submissions S."/>
        </authorList>
    </citation>
    <scope>NUCLEOTIDE SEQUENCE [LARGE SCALE GENOMIC DNA]</scope>
    <source>
        <strain evidence="3">R11H</strain>
    </source>
</reference>
<feature type="compositionally biased region" description="Low complexity" evidence="1">
    <location>
        <begin position="8"/>
        <end position="18"/>
    </location>
</feature>
<dbReference type="RefSeq" id="WP_176141480.1">
    <property type="nucleotide sequence ID" value="NZ_FUYP01000002.1"/>
</dbReference>
<organism evidence="2 3">
    <name type="scientific">Sphingopyxis flava</name>
    <dbReference type="NCBI Taxonomy" id="1507287"/>
    <lineage>
        <taxon>Bacteria</taxon>
        <taxon>Pseudomonadati</taxon>
        <taxon>Pseudomonadota</taxon>
        <taxon>Alphaproteobacteria</taxon>
        <taxon>Sphingomonadales</taxon>
        <taxon>Sphingomonadaceae</taxon>
        <taxon>Sphingopyxis</taxon>
    </lineage>
</organism>
<keyword evidence="3" id="KW-1185">Reference proteome</keyword>
<gene>
    <name evidence="2" type="ORF">SAMN06295937_10024</name>
</gene>
<sequence>MAKKPEVTSKAAATAASKVLRDPKSSAAAKTAAASALTQRPNRKK</sequence>
<accession>A0A1T4ZZJ2</accession>